<organism evidence="8 9">
    <name type="scientific">Bacillus timonensis</name>
    <dbReference type="NCBI Taxonomy" id="1033734"/>
    <lineage>
        <taxon>Bacteria</taxon>
        <taxon>Bacillati</taxon>
        <taxon>Bacillota</taxon>
        <taxon>Bacilli</taxon>
        <taxon>Bacillales</taxon>
        <taxon>Bacillaceae</taxon>
        <taxon>Bacillus</taxon>
    </lineage>
</organism>
<dbReference type="EMBL" id="SLUB01000023">
    <property type="protein sequence ID" value="THE11887.1"/>
    <property type="molecule type" value="Genomic_DNA"/>
</dbReference>
<dbReference type="AlphaFoldDB" id="A0A4S3PQG1"/>
<dbReference type="PANTHER" id="PTHR10629:SF52">
    <property type="entry name" value="DNA (CYTOSINE-5)-METHYLTRANSFERASE 1"/>
    <property type="match status" value="1"/>
</dbReference>
<dbReference type="Gene3D" id="3.40.50.150">
    <property type="entry name" value="Vaccinia Virus protein VP39"/>
    <property type="match status" value="1"/>
</dbReference>
<evidence type="ECO:0000313" key="9">
    <source>
        <dbReference type="Proteomes" id="UP000306477"/>
    </source>
</evidence>
<keyword evidence="3 5" id="KW-0949">S-adenosyl-L-methionine</keyword>
<dbReference type="EC" id="2.1.1.37" evidence="7"/>
<keyword evidence="9" id="KW-1185">Reference proteome</keyword>
<comment type="caution">
    <text evidence="8">The sequence shown here is derived from an EMBL/GenBank/DDBJ whole genome shotgun (WGS) entry which is preliminary data.</text>
</comment>
<evidence type="ECO:0000256" key="2">
    <source>
        <dbReference type="ARBA" id="ARBA00022679"/>
    </source>
</evidence>
<proteinExistence type="inferred from homology"/>
<dbReference type="Proteomes" id="UP000306477">
    <property type="component" value="Unassembled WGS sequence"/>
</dbReference>
<dbReference type="PRINTS" id="PR00105">
    <property type="entry name" value="C5METTRFRASE"/>
</dbReference>
<dbReference type="InterPro" id="IPR001525">
    <property type="entry name" value="C5_MeTfrase"/>
</dbReference>
<dbReference type="PANTHER" id="PTHR10629">
    <property type="entry name" value="CYTOSINE-SPECIFIC METHYLTRANSFERASE"/>
    <property type="match status" value="1"/>
</dbReference>
<evidence type="ECO:0000256" key="3">
    <source>
        <dbReference type="ARBA" id="ARBA00022691"/>
    </source>
</evidence>
<evidence type="ECO:0000256" key="6">
    <source>
        <dbReference type="RuleBase" id="RU000416"/>
    </source>
</evidence>
<dbReference type="OrthoDB" id="9813719at2"/>
<dbReference type="NCBIfam" id="TIGR00675">
    <property type="entry name" value="dcm"/>
    <property type="match status" value="1"/>
</dbReference>
<dbReference type="GO" id="GO:0003677">
    <property type="term" value="F:DNA binding"/>
    <property type="evidence" value="ECO:0007669"/>
    <property type="project" value="TreeGrafter"/>
</dbReference>
<comment type="catalytic activity">
    <reaction evidence="7">
        <text>a 2'-deoxycytidine in DNA + S-adenosyl-L-methionine = a 5-methyl-2'-deoxycytidine in DNA + S-adenosyl-L-homocysteine + H(+)</text>
        <dbReference type="Rhea" id="RHEA:13681"/>
        <dbReference type="Rhea" id="RHEA-COMP:11369"/>
        <dbReference type="Rhea" id="RHEA-COMP:11370"/>
        <dbReference type="ChEBI" id="CHEBI:15378"/>
        <dbReference type="ChEBI" id="CHEBI:57856"/>
        <dbReference type="ChEBI" id="CHEBI:59789"/>
        <dbReference type="ChEBI" id="CHEBI:85452"/>
        <dbReference type="ChEBI" id="CHEBI:85454"/>
        <dbReference type="EC" id="2.1.1.37"/>
    </reaction>
</comment>
<keyword evidence="1 5" id="KW-0489">Methyltransferase</keyword>
<dbReference type="PROSITE" id="PS51679">
    <property type="entry name" value="SAM_MT_C5"/>
    <property type="match status" value="1"/>
</dbReference>
<dbReference type="SUPFAM" id="SSF53335">
    <property type="entry name" value="S-adenosyl-L-methionine-dependent methyltransferases"/>
    <property type="match status" value="1"/>
</dbReference>
<dbReference type="InterPro" id="IPR050390">
    <property type="entry name" value="C5-Methyltransferase"/>
</dbReference>
<dbReference type="GO" id="GO:0009307">
    <property type="term" value="P:DNA restriction-modification system"/>
    <property type="evidence" value="ECO:0007669"/>
    <property type="project" value="UniProtKB-KW"/>
</dbReference>
<keyword evidence="2 5" id="KW-0808">Transferase</keyword>
<dbReference type="InterPro" id="IPR018117">
    <property type="entry name" value="C5_DNA_meth_AS"/>
</dbReference>
<dbReference type="PROSITE" id="PS00094">
    <property type="entry name" value="C5_MTASE_1"/>
    <property type="match status" value="1"/>
</dbReference>
<dbReference type="GO" id="GO:0003886">
    <property type="term" value="F:DNA (cytosine-5-)-methyltransferase activity"/>
    <property type="evidence" value="ECO:0007669"/>
    <property type="project" value="UniProtKB-EC"/>
</dbReference>
<dbReference type="GO" id="GO:0044027">
    <property type="term" value="P:negative regulation of gene expression via chromosomal CpG island methylation"/>
    <property type="evidence" value="ECO:0007669"/>
    <property type="project" value="TreeGrafter"/>
</dbReference>
<evidence type="ECO:0000256" key="5">
    <source>
        <dbReference type="PROSITE-ProRule" id="PRU01016"/>
    </source>
</evidence>
<dbReference type="Pfam" id="PF00145">
    <property type="entry name" value="DNA_methylase"/>
    <property type="match status" value="1"/>
</dbReference>
<evidence type="ECO:0000256" key="1">
    <source>
        <dbReference type="ARBA" id="ARBA00022603"/>
    </source>
</evidence>
<keyword evidence="4" id="KW-0680">Restriction system</keyword>
<gene>
    <name evidence="8" type="ORF">E1I69_13470</name>
</gene>
<feature type="active site" evidence="5">
    <location>
        <position position="83"/>
    </location>
</feature>
<dbReference type="RefSeq" id="WP_136380103.1">
    <property type="nucleotide sequence ID" value="NZ_SLUB01000023.1"/>
</dbReference>
<evidence type="ECO:0000256" key="7">
    <source>
        <dbReference type="RuleBase" id="RU000417"/>
    </source>
</evidence>
<reference evidence="8 9" key="1">
    <citation type="journal article" date="2019" name="Indoor Air">
        <title>Impacts of indoor surface finishes on bacterial viability.</title>
        <authorList>
            <person name="Hu J."/>
            <person name="Maamar S.B."/>
            <person name="Glawe A.J."/>
            <person name="Gottel N."/>
            <person name="Gilbert J.A."/>
            <person name="Hartmann E.M."/>
        </authorList>
    </citation>
    <scope>NUCLEOTIDE SEQUENCE [LARGE SCALE GENOMIC DNA]</scope>
    <source>
        <strain evidence="8 9">AF060A6</strain>
    </source>
</reference>
<comment type="similarity">
    <text evidence="5 6">Belongs to the class I-like SAM-binding methyltransferase superfamily. C5-methyltransferase family.</text>
</comment>
<name>A0A4S3PQG1_9BACI</name>
<sequence length="379" mass="42560">MKKKAISLFAGAGGLDIGIKKAGFDVKLAVEIEPTYCETLQTNFPYLTVKQGNVMDYCRERLYEEAGLSEDEELDLFIGGSPCQSFSTAGKRQAFEDPRGQAMIKFADLVQEVQPKVFLLENVRGLLSSALKHVPINERGKRPLEPDEQQGSAFRHILEHFGNYKVSVELLNAANYGVAQTRERVFIVGVRNDLNTEFKFPEPTHDKNGSDGKKLWRTVGDVLSELQIEKHTHVNYSADRLKWMKMIPQGGGNWRDLRQFGEEIVKEAMGGAYKSGGGKVGFFRRIDVKKPAPTLLTSPAQKSTNLGHPYEDRPLSIQEYLAIQEFPEDYYVAGTLTQQYTQIGNAVPTRLAQVLGESIHEMLDNIETSEREIVKDMVI</sequence>
<evidence type="ECO:0000313" key="8">
    <source>
        <dbReference type="EMBL" id="THE11887.1"/>
    </source>
</evidence>
<evidence type="ECO:0000256" key="4">
    <source>
        <dbReference type="ARBA" id="ARBA00022747"/>
    </source>
</evidence>
<protein>
    <recommendedName>
        <fullName evidence="7">Cytosine-specific methyltransferase</fullName>
        <ecNumber evidence="7">2.1.1.37</ecNumber>
    </recommendedName>
</protein>
<dbReference type="Gene3D" id="3.90.120.10">
    <property type="entry name" value="DNA Methylase, subunit A, domain 2"/>
    <property type="match status" value="1"/>
</dbReference>
<dbReference type="GO" id="GO:0032259">
    <property type="term" value="P:methylation"/>
    <property type="evidence" value="ECO:0007669"/>
    <property type="project" value="UniProtKB-KW"/>
</dbReference>
<dbReference type="InterPro" id="IPR029063">
    <property type="entry name" value="SAM-dependent_MTases_sf"/>
</dbReference>
<accession>A0A4S3PQG1</accession>